<evidence type="ECO:0000259" key="2">
    <source>
        <dbReference type="PROSITE" id="PS50222"/>
    </source>
</evidence>
<accession>A0A7S4K5J5</accession>
<proteinExistence type="predicted"/>
<feature type="region of interest" description="Disordered" evidence="1">
    <location>
        <begin position="49"/>
        <end position="70"/>
    </location>
</feature>
<dbReference type="InterPro" id="IPR002048">
    <property type="entry name" value="EF_hand_dom"/>
</dbReference>
<evidence type="ECO:0000313" key="3">
    <source>
        <dbReference type="EMBL" id="CAE2284502.1"/>
    </source>
</evidence>
<dbReference type="PROSITE" id="PS50222">
    <property type="entry name" value="EF_HAND_2"/>
    <property type="match status" value="1"/>
</dbReference>
<dbReference type="SUPFAM" id="SSF47473">
    <property type="entry name" value="EF-hand"/>
    <property type="match status" value="1"/>
</dbReference>
<feature type="compositionally biased region" description="Basic and acidic residues" evidence="1">
    <location>
        <begin position="1"/>
        <end position="12"/>
    </location>
</feature>
<name>A0A7S4K5J5_9STRA</name>
<evidence type="ECO:0000256" key="1">
    <source>
        <dbReference type="SAM" id="MobiDB-lite"/>
    </source>
</evidence>
<sequence length="288" mass="32089">MEGKSGEARKLFESQGSGGSLRDIQSRTASELKALEGKRKAAEELLIVTGSSDEDRQNQGIKDAQSPVAAELHALKGKRSEAMRLFADNSAGKSSISRPPLSYTASELKALEGKRKEAAEQLASNRSSAKRVDPTKESELRSLQGRKQEDINQYVRGDRRSNDMLTELKSQTASELTALEGKKRDAEESFQHARAVVEQKEVLAPPSKTEEREFFQAKKVFDLVNKHHRKRIGREDVGMIVLVFQKTMGKSFALSEIDAAFANVDEDKSGRIDFGAFYQLYKDLYIES</sequence>
<reference evidence="3" key="1">
    <citation type="submission" date="2021-01" db="EMBL/GenBank/DDBJ databases">
        <authorList>
            <person name="Corre E."/>
            <person name="Pelletier E."/>
            <person name="Niang G."/>
            <person name="Scheremetjew M."/>
            <person name="Finn R."/>
            <person name="Kale V."/>
            <person name="Holt S."/>
            <person name="Cochrane G."/>
            <person name="Meng A."/>
            <person name="Brown T."/>
            <person name="Cohen L."/>
        </authorList>
    </citation>
    <scope>NUCLEOTIDE SEQUENCE</scope>
    <source>
        <strain evidence="3">Isolate 1302-5</strain>
    </source>
</reference>
<gene>
    <name evidence="3" type="ORF">OAUR00152_LOCUS39572</name>
</gene>
<feature type="region of interest" description="Disordered" evidence="1">
    <location>
        <begin position="116"/>
        <end position="165"/>
    </location>
</feature>
<dbReference type="GO" id="GO:0005509">
    <property type="term" value="F:calcium ion binding"/>
    <property type="evidence" value="ECO:0007669"/>
    <property type="project" value="InterPro"/>
</dbReference>
<organism evidence="3">
    <name type="scientific">Odontella aurita</name>
    <dbReference type="NCBI Taxonomy" id="265563"/>
    <lineage>
        <taxon>Eukaryota</taxon>
        <taxon>Sar</taxon>
        <taxon>Stramenopiles</taxon>
        <taxon>Ochrophyta</taxon>
        <taxon>Bacillariophyta</taxon>
        <taxon>Mediophyceae</taxon>
        <taxon>Biddulphiophycidae</taxon>
        <taxon>Eupodiscales</taxon>
        <taxon>Odontellaceae</taxon>
        <taxon>Odontella</taxon>
    </lineage>
</organism>
<dbReference type="EMBL" id="HBKQ01057924">
    <property type="protein sequence ID" value="CAE2284502.1"/>
    <property type="molecule type" value="Transcribed_RNA"/>
</dbReference>
<feature type="region of interest" description="Disordered" evidence="1">
    <location>
        <begin position="1"/>
        <end position="25"/>
    </location>
</feature>
<dbReference type="SMART" id="SM00054">
    <property type="entry name" value="EFh"/>
    <property type="match status" value="1"/>
</dbReference>
<dbReference type="Gene3D" id="1.10.238.10">
    <property type="entry name" value="EF-hand"/>
    <property type="match status" value="1"/>
</dbReference>
<feature type="domain" description="EF-hand" evidence="2">
    <location>
        <begin position="252"/>
        <end position="287"/>
    </location>
</feature>
<feature type="compositionally biased region" description="Basic and acidic residues" evidence="1">
    <location>
        <begin position="130"/>
        <end position="162"/>
    </location>
</feature>
<dbReference type="InterPro" id="IPR011992">
    <property type="entry name" value="EF-hand-dom_pair"/>
</dbReference>
<protein>
    <recommendedName>
        <fullName evidence="2">EF-hand domain-containing protein</fullName>
    </recommendedName>
</protein>
<dbReference type="AlphaFoldDB" id="A0A7S4K5J5"/>